<dbReference type="InterPro" id="IPR012677">
    <property type="entry name" value="Nucleotide-bd_a/b_plait_sf"/>
</dbReference>
<evidence type="ECO:0000256" key="3">
    <source>
        <dbReference type="SAM" id="MobiDB-lite"/>
    </source>
</evidence>
<evidence type="ECO:0000313" key="5">
    <source>
        <dbReference type="EMBL" id="CAK0891755.1"/>
    </source>
</evidence>
<evidence type="ECO:0000256" key="1">
    <source>
        <dbReference type="ARBA" id="ARBA00022884"/>
    </source>
</evidence>
<dbReference type="InterPro" id="IPR035979">
    <property type="entry name" value="RBD_domain_sf"/>
</dbReference>
<gene>
    <name evidence="5" type="ORF">PCOR1329_LOCUS71604</name>
</gene>
<name>A0ABN9WY25_9DINO</name>
<dbReference type="InterPro" id="IPR000504">
    <property type="entry name" value="RRM_dom"/>
</dbReference>
<feature type="domain" description="RRM" evidence="4">
    <location>
        <begin position="29"/>
        <end position="104"/>
    </location>
</feature>
<evidence type="ECO:0000313" key="6">
    <source>
        <dbReference type="Proteomes" id="UP001189429"/>
    </source>
</evidence>
<dbReference type="Gene3D" id="3.30.70.330">
    <property type="match status" value="1"/>
</dbReference>
<dbReference type="EMBL" id="CAUYUJ010019514">
    <property type="protein sequence ID" value="CAK0891755.1"/>
    <property type="molecule type" value="Genomic_DNA"/>
</dbReference>
<feature type="non-terminal residue" evidence="5">
    <location>
        <position position="307"/>
    </location>
</feature>
<dbReference type="PANTHER" id="PTHR48024:SF56">
    <property type="entry name" value="HETEROGENEOUS NUCLEAR RIBONUCLEOPROTEIN A0"/>
    <property type="match status" value="1"/>
</dbReference>
<reference evidence="5" key="1">
    <citation type="submission" date="2023-10" db="EMBL/GenBank/DDBJ databases">
        <authorList>
            <person name="Chen Y."/>
            <person name="Shah S."/>
            <person name="Dougan E. K."/>
            <person name="Thang M."/>
            <person name="Chan C."/>
        </authorList>
    </citation>
    <scope>NUCLEOTIDE SEQUENCE [LARGE SCALE GENOMIC DNA]</scope>
</reference>
<protein>
    <recommendedName>
        <fullName evidence="4">RRM domain-containing protein</fullName>
    </recommendedName>
</protein>
<comment type="caution">
    <text evidence="5">The sequence shown here is derived from an EMBL/GenBank/DDBJ whole genome shotgun (WGS) entry which is preliminary data.</text>
</comment>
<dbReference type="PANTHER" id="PTHR48024">
    <property type="entry name" value="GEO13361P1-RELATED"/>
    <property type="match status" value="1"/>
</dbReference>
<evidence type="ECO:0000256" key="2">
    <source>
        <dbReference type="PROSITE-ProRule" id="PRU00176"/>
    </source>
</evidence>
<proteinExistence type="predicted"/>
<dbReference type="Pfam" id="PF00076">
    <property type="entry name" value="RRM_1"/>
    <property type="match status" value="1"/>
</dbReference>
<dbReference type="PROSITE" id="PS50102">
    <property type="entry name" value="RRM"/>
    <property type="match status" value="1"/>
</dbReference>
<evidence type="ECO:0000259" key="4">
    <source>
        <dbReference type="PROSITE" id="PS50102"/>
    </source>
</evidence>
<keyword evidence="1 2" id="KW-0694">RNA-binding</keyword>
<feature type="compositionally biased region" description="Low complexity" evidence="3">
    <location>
        <begin position="246"/>
        <end position="257"/>
    </location>
</feature>
<keyword evidence="6" id="KW-1185">Reference proteome</keyword>
<organism evidence="5 6">
    <name type="scientific">Prorocentrum cordatum</name>
    <dbReference type="NCBI Taxonomy" id="2364126"/>
    <lineage>
        <taxon>Eukaryota</taxon>
        <taxon>Sar</taxon>
        <taxon>Alveolata</taxon>
        <taxon>Dinophyceae</taxon>
        <taxon>Prorocentrales</taxon>
        <taxon>Prorocentraceae</taxon>
        <taxon>Prorocentrum</taxon>
    </lineage>
</organism>
<accession>A0ABN9WY25</accession>
<dbReference type="InterPro" id="IPR050886">
    <property type="entry name" value="RNA-binding_reg"/>
</dbReference>
<dbReference type="SMART" id="SM00360">
    <property type="entry name" value="RRM"/>
    <property type="match status" value="1"/>
</dbReference>
<dbReference type="Proteomes" id="UP001189429">
    <property type="component" value="Unassembled WGS sequence"/>
</dbReference>
<dbReference type="SUPFAM" id="SSF54928">
    <property type="entry name" value="RNA-binding domain, RBD"/>
    <property type="match status" value="1"/>
</dbReference>
<feature type="region of interest" description="Disordered" evidence="3">
    <location>
        <begin position="213"/>
        <end position="307"/>
    </location>
</feature>
<sequence>MVAAMAGTPTSARFGGYSVDKSEAGMHPAKLFIGGITRHTTTKQLRDHFSRYGRVLDCVAMRQPDGRPRGFGYVTLDSMAAADRCLAEKQIVDGRVVDMKRAVPEGSGSPMGAAAGGMLDYGHTPDSCLGAPLRVPPPPASLYGEWPDASAMGLGASPYFGMLPAYEQHISPTGTSPIAGGEQPWGCYTPQTPDTSGDAPDCVELLSRRGMLQHQQRLAPARGDASTRHMGGAGHVASRLDGQSLATTPCPTPKAAPLSPSAPEFTPMGSQGLAEVDPGSEEKTAAPEPQARPALGEITNIVRGFQQ</sequence>